<feature type="region of interest" description="Disordered" evidence="1">
    <location>
        <begin position="1"/>
        <end position="26"/>
    </location>
</feature>
<feature type="region of interest" description="Disordered" evidence="1">
    <location>
        <begin position="120"/>
        <end position="156"/>
    </location>
</feature>
<sequence length="2049" mass="227820">MGSSLVKPSRRESRRRGVNAASASRGDVHVTEGNFDCKEDEGYKVDTLTGPVSNYCKPVTVISPSDNTKNRSSSLPSERRSDLTKQYSGHIASDVKKFHEGSEYICSVLKKDFNFHDALEQNSEPSSSKTSGKGSGDSVVVSLPAPSGNQQKPSWRRKRFFSGSCIGKRNETPEATTDAPKALCEKGEVKFKESDTKIHIVESKLDDQDVSRDARTPSPEFNDFENVIVTEPRASTSSPIDKYIHSKNSEAAEEESPPTVSIKQSENPAPVHHGELRCELSKKKDKSSSTHSTDQTQDQFKGLGNLLSPNTDFKTKSQQDAIVSCNMEIDKIYEHGDSNIEKKSDYGNEINDAIRIKSITENKMTQDMEDKNTFQVSESFGLHTEALSESGLPQSNTVIPLSIQSIDNGPSKKYERSLESKQTTGDHLYKMEEKKAEENLYLCANVKLETKPFQEIFGLQECAIGTTKQLCDVNQFDYDNGDDPNKCNVISNKCAVSDFIKSKDEECENVEATKVLKRFRTQQTLDLTHILDKQVSPGTLQEEMENLSINPECWTNRSEPNMSAQTRMGRLNCWRPESGGCAIDKSDKDKRERCENRPASWSHINSKQEQQQQHIKHPNIRPCSAATGDNLWGKEGTINIALPLVSTSSSALDVSQSPSNTSLRRHRSHQSVEYDESCHSDVVNISDTSNRSACQSLKETMNLPVIPHTFFNVPNASFKPPSASDLVRVPSSQNMQKSRPTSAHSSQASADEPTGKLSQQSLPRLSARNSRHNLSRSLSNHSSVSNAIHSPRPPSSDNLKHSPRPPSGLSEEGYPRKVRSKTSSVHLSESMTTTVKRFSDHSLSKESSKKSNFQFSEQSHNEQTNTLNKGDSVPCTQSSLPSSQIKLPPIKTTTNVSQLRQSAESRAPMSQPFCLPPVISVATDVRPFEQDQRASTPSPDTTSSLHLSCNLRVSSLPPIHGRQADVGRIPEYKMDIKNSLSTFGDSKADGCSLRFDKHSYDKTYNVQQKTVGSTQELIDACTSSDERHDSLQEKLEQADHNLLPNCSQMGIDISHSVSLAQKKTSDDISRLLADCLQHKYSSRVDSNTSPDSCPMPETSANDHDEEIHETLTNIRTEARSNLTNSLEYTNQSPDFVAKDHLGLSPGQREKSALTNEESEHFQHSPSENNDGHINSEQFKESENKEAIGDVYKAERHSVGSSPPLINYDNLLAKYSTPTDGDLHKFDHASLYTTGQNEAVENCAHASESATYSKSNLEEMLECNNLLENHLTNGDVKSNNKSCNDLPDNELETVGKDCSVNLTNKQEITILSASDIISSASSKKPNAHANISEKLSHSSTDSAEEERDVASPKESSEENKPNSTSPAFDIATLMAKYCEEKSETISVFNQTPTSIPICNQENSCAIIKTMVLEDESAVLAYESKSNEKQCEILSEEDFESDHLKPNPESKMNQSSVEETFFSEEEIYSAKIDYNLSMEGNIKPKAQYIEKDEENILTRTSNNQNEKVNEFCSVYVPQSEEQVDLATPKDLKGSNEEKEKLSTPLTEKSDYMTKISDRMSSFGERFADISNLTGLYLSTEENKDNREVRNCNIPTITNVLPMAVDDDKIVEKGSSDSHEELEERRSQTIFCSAKIEPDTFNDARVNINEPLVETEIKSSLSNLCHTPKPEDKNIESVDESITYYDTKLQENNNEDSADTLKFAAAAPEETPLSNVDTNTLEGGQIDSVDELSSSGYDNIKLLGKPVSIKGEDESVPNDLHNLPLQVEPPFERNESFDEGNRSPNDYNYSDECTASKTLDHEPNNNFANENCDFESIKTLSEHNEHLELKDRLKINDDETVPNEMNESNCKCEKGNFSTETHCGIVELDYGQDFPQNKDNYGDQIQEISGNTALSKIPPPESYPSPKEETVPEILPSERIDTIKKQIYEEGLKPCQRDGGVAFFIPVSNTGLQPPVSNPEIGERLAKPKKPSMSYEERMMMADINRQEQLTKRKEFAVKDLINVKSATASNPSASGENISGGGEHDRSDRCVKINQPWFAVQLVYLDTPKAI</sequence>
<feature type="region of interest" description="Disordered" evidence="1">
    <location>
        <begin position="1951"/>
        <end position="1970"/>
    </location>
</feature>
<evidence type="ECO:0000313" key="2">
    <source>
        <dbReference type="EMBL" id="KAK3777625.1"/>
    </source>
</evidence>
<feature type="compositionally biased region" description="Basic and acidic residues" evidence="1">
    <location>
        <begin position="584"/>
        <end position="596"/>
    </location>
</feature>
<feature type="compositionally biased region" description="Polar residues" evidence="1">
    <location>
        <begin position="258"/>
        <end position="267"/>
    </location>
</feature>
<feature type="compositionally biased region" description="Polar residues" evidence="1">
    <location>
        <begin position="602"/>
        <end position="613"/>
    </location>
</feature>
<feature type="region of interest" description="Disordered" evidence="1">
    <location>
        <begin position="1081"/>
        <end position="1106"/>
    </location>
</feature>
<keyword evidence="3" id="KW-1185">Reference proteome</keyword>
<feature type="compositionally biased region" description="Polar residues" evidence="1">
    <location>
        <begin position="730"/>
        <end position="749"/>
    </location>
</feature>
<proteinExistence type="predicted"/>
<evidence type="ECO:0000313" key="3">
    <source>
        <dbReference type="Proteomes" id="UP001283361"/>
    </source>
</evidence>
<reference evidence="2" key="1">
    <citation type="journal article" date="2023" name="G3 (Bethesda)">
        <title>A reference genome for the long-term kleptoplast-retaining sea slug Elysia crispata morphotype clarki.</title>
        <authorList>
            <person name="Eastman K.E."/>
            <person name="Pendleton A.L."/>
            <person name="Shaikh M.A."/>
            <person name="Suttiyut T."/>
            <person name="Ogas R."/>
            <person name="Tomko P."/>
            <person name="Gavelis G."/>
            <person name="Widhalm J.R."/>
            <person name="Wisecaver J.H."/>
        </authorList>
    </citation>
    <scope>NUCLEOTIDE SEQUENCE</scope>
    <source>
        <strain evidence="2">ECLA1</strain>
    </source>
</reference>
<feature type="region of interest" description="Disordered" evidence="1">
    <location>
        <begin position="56"/>
        <end position="86"/>
    </location>
</feature>
<organism evidence="2 3">
    <name type="scientific">Elysia crispata</name>
    <name type="common">lettuce slug</name>
    <dbReference type="NCBI Taxonomy" id="231223"/>
    <lineage>
        <taxon>Eukaryota</taxon>
        <taxon>Metazoa</taxon>
        <taxon>Spiralia</taxon>
        <taxon>Lophotrochozoa</taxon>
        <taxon>Mollusca</taxon>
        <taxon>Gastropoda</taxon>
        <taxon>Heterobranchia</taxon>
        <taxon>Euthyneura</taxon>
        <taxon>Panpulmonata</taxon>
        <taxon>Sacoglossa</taxon>
        <taxon>Placobranchoidea</taxon>
        <taxon>Plakobranchidae</taxon>
        <taxon>Elysia</taxon>
    </lineage>
</organism>
<evidence type="ECO:0000256" key="1">
    <source>
        <dbReference type="SAM" id="MobiDB-lite"/>
    </source>
</evidence>
<feature type="compositionally biased region" description="Basic and acidic residues" evidence="1">
    <location>
        <begin position="1525"/>
        <end position="1543"/>
    </location>
</feature>
<feature type="region of interest" description="Disordered" evidence="1">
    <location>
        <begin position="247"/>
        <end position="312"/>
    </location>
</feature>
<feature type="compositionally biased region" description="Basic and acidic residues" evidence="1">
    <location>
        <begin position="1347"/>
        <end position="1359"/>
    </location>
</feature>
<feature type="compositionally biased region" description="Low complexity" evidence="1">
    <location>
        <begin position="126"/>
        <end position="142"/>
    </location>
</feature>
<feature type="compositionally biased region" description="Polar residues" evidence="1">
    <location>
        <begin position="1163"/>
        <end position="1174"/>
    </location>
</feature>
<feature type="compositionally biased region" description="Basic and acidic residues" evidence="1">
    <location>
        <begin position="1767"/>
        <end position="1778"/>
    </location>
</feature>
<dbReference type="EMBL" id="JAWDGP010003066">
    <property type="protein sequence ID" value="KAK3777625.1"/>
    <property type="molecule type" value="Genomic_DNA"/>
</dbReference>
<feature type="region of interest" description="Disordered" evidence="1">
    <location>
        <begin position="718"/>
        <end position="888"/>
    </location>
</feature>
<feature type="compositionally biased region" description="Polar residues" evidence="1">
    <location>
        <begin position="821"/>
        <end position="836"/>
    </location>
</feature>
<accession>A0AAE0ZY58</accession>
<name>A0AAE0ZY58_9GAST</name>
<feature type="region of interest" description="Disordered" evidence="1">
    <location>
        <begin position="1520"/>
        <end position="1543"/>
    </location>
</feature>
<feature type="compositionally biased region" description="Basic and acidic residues" evidence="1">
    <location>
        <begin position="1136"/>
        <end position="1162"/>
    </location>
</feature>
<feature type="region of interest" description="Disordered" evidence="1">
    <location>
        <begin position="1136"/>
        <end position="1174"/>
    </location>
</feature>
<feature type="compositionally biased region" description="Polar residues" evidence="1">
    <location>
        <begin position="2005"/>
        <end position="2015"/>
    </location>
</feature>
<dbReference type="Proteomes" id="UP001283361">
    <property type="component" value="Unassembled WGS sequence"/>
</dbReference>
<feature type="region of interest" description="Disordered" evidence="1">
    <location>
        <begin position="1889"/>
        <end position="1908"/>
    </location>
</feature>
<protein>
    <submittedName>
        <fullName evidence="2">Uncharacterized protein</fullName>
    </submittedName>
</protein>
<feature type="compositionally biased region" description="Polar residues" evidence="1">
    <location>
        <begin position="648"/>
        <end position="662"/>
    </location>
</feature>
<feature type="compositionally biased region" description="Basic and acidic residues" evidence="1">
    <location>
        <begin position="272"/>
        <end position="288"/>
    </location>
</feature>
<feature type="region of interest" description="Disordered" evidence="1">
    <location>
        <begin position="2005"/>
        <end position="2024"/>
    </location>
</feature>
<feature type="region of interest" description="Disordered" evidence="1">
    <location>
        <begin position="1750"/>
        <end position="1785"/>
    </location>
</feature>
<feature type="compositionally biased region" description="Polar residues" evidence="1">
    <location>
        <begin position="850"/>
        <end position="888"/>
    </location>
</feature>
<feature type="compositionally biased region" description="Polar residues" evidence="1">
    <location>
        <begin position="62"/>
        <end position="76"/>
    </location>
</feature>
<feature type="compositionally biased region" description="Low complexity" evidence="1">
    <location>
        <begin position="289"/>
        <end position="299"/>
    </location>
</feature>
<feature type="compositionally biased region" description="Basic and acidic residues" evidence="1">
    <location>
        <begin position="837"/>
        <end position="849"/>
    </location>
</feature>
<feature type="compositionally biased region" description="Low complexity" evidence="1">
    <location>
        <begin position="775"/>
        <end position="787"/>
    </location>
</feature>
<feature type="region of interest" description="Disordered" evidence="1">
    <location>
        <begin position="648"/>
        <end position="675"/>
    </location>
</feature>
<gene>
    <name evidence="2" type="ORF">RRG08_021741</name>
</gene>
<comment type="caution">
    <text evidence="2">The sequence shown here is derived from an EMBL/GenBank/DDBJ whole genome shotgun (WGS) entry which is preliminary data.</text>
</comment>
<feature type="region of interest" description="Disordered" evidence="1">
    <location>
        <begin position="1320"/>
        <end position="1365"/>
    </location>
</feature>
<feature type="region of interest" description="Disordered" evidence="1">
    <location>
        <begin position="584"/>
        <end position="628"/>
    </location>
</feature>